<evidence type="ECO:0000313" key="1">
    <source>
        <dbReference type="EMBL" id="GAC19372.1"/>
    </source>
</evidence>
<proteinExistence type="predicted"/>
<dbReference type="EMBL" id="BAEO01000029">
    <property type="protein sequence ID" value="GAC19372.1"/>
    <property type="molecule type" value="Genomic_DNA"/>
</dbReference>
<keyword evidence="2" id="KW-1185">Reference proteome</keyword>
<comment type="caution">
    <text evidence="1">The sequence shown here is derived from an EMBL/GenBank/DDBJ whole genome shotgun (WGS) entry which is preliminary data.</text>
</comment>
<reference evidence="1 2" key="1">
    <citation type="journal article" date="2017" name="Antonie Van Leeuwenhoek">
        <title>Rhizobium rhizosphaerae sp. nov., a novel species isolated from rice rhizosphere.</title>
        <authorList>
            <person name="Zhao J.J."/>
            <person name="Zhang J."/>
            <person name="Zhang R.J."/>
            <person name="Zhang C.W."/>
            <person name="Yin H.Q."/>
            <person name="Zhang X.X."/>
        </authorList>
    </citation>
    <scope>NUCLEOTIDE SEQUENCE [LARGE SCALE GENOMIC DNA]</scope>
    <source>
        <strain evidence="1 2">BSs20135</strain>
    </source>
</reference>
<dbReference type="Proteomes" id="UP000006327">
    <property type="component" value="Unassembled WGS sequence"/>
</dbReference>
<gene>
    <name evidence="1" type="ORF">GARC_2406</name>
</gene>
<dbReference type="OrthoDB" id="9969140at2"/>
<protein>
    <submittedName>
        <fullName evidence="1">Uncharacterized protein</fullName>
    </submittedName>
</protein>
<name>K6YMH9_9ALTE</name>
<organism evidence="1 2">
    <name type="scientific">Paraglaciecola arctica BSs20135</name>
    <dbReference type="NCBI Taxonomy" id="493475"/>
    <lineage>
        <taxon>Bacteria</taxon>
        <taxon>Pseudomonadati</taxon>
        <taxon>Pseudomonadota</taxon>
        <taxon>Gammaproteobacteria</taxon>
        <taxon>Alteromonadales</taxon>
        <taxon>Alteromonadaceae</taxon>
        <taxon>Paraglaciecola</taxon>
    </lineage>
</organism>
<dbReference type="AlphaFoldDB" id="K6YMH9"/>
<evidence type="ECO:0000313" key="2">
    <source>
        <dbReference type="Proteomes" id="UP000006327"/>
    </source>
</evidence>
<accession>K6YMH9</accession>
<dbReference type="RefSeq" id="WP_007620112.1">
    <property type="nucleotide sequence ID" value="NZ_BAEO01000029.1"/>
</dbReference>
<sequence length="57" mass="6376">MDSSCGSSTAFSAFKVSAQKGLFLEQMTWVKLVFLETRLHLVEQLDMDVDDHGRVNG</sequence>